<evidence type="ECO:0000259" key="8">
    <source>
        <dbReference type="PROSITE" id="PS51007"/>
    </source>
</evidence>
<dbReference type="GO" id="GO:0009055">
    <property type="term" value="F:electron transfer activity"/>
    <property type="evidence" value="ECO:0007669"/>
    <property type="project" value="InterPro"/>
</dbReference>
<dbReference type="Proteomes" id="UP000185680">
    <property type="component" value="Chromosome"/>
</dbReference>
<evidence type="ECO:0000256" key="6">
    <source>
        <dbReference type="PROSITE-ProRule" id="PRU00433"/>
    </source>
</evidence>
<evidence type="ECO:0000256" key="4">
    <source>
        <dbReference type="ARBA" id="ARBA00022982"/>
    </source>
</evidence>
<dbReference type="AlphaFoldDB" id="A0A163CEJ2"/>
<reference evidence="9 12" key="2">
    <citation type="submission" date="2016-10" db="EMBL/GenBank/DDBJ databases">
        <title>Hydorgenophaga sp. LPB0072 isolated from gastropod.</title>
        <authorList>
            <person name="Kim E."/>
            <person name="Yi H."/>
        </authorList>
    </citation>
    <scope>NUCLEOTIDE SEQUENCE [LARGE SCALE GENOMIC DNA]</scope>
    <source>
        <strain evidence="9 12">LPB0072</strain>
    </source>
</reference>
<dbReference type="Proteomes" id="UP000185657">
    <property type="component" value="Unassembled WGS sequence"/>
</dbReference>
<keyword evidence="2 6" id="KW-0349">Heme</keyword>
<evidence type="ECO:0000256" key="5">
    <source>
        <dbReference type="ARBA" id="ARBA00023004"/>
    </source>
</evidence>
<dbReference type="PROSITE" id="PS51007">
    <property type="entry name" value="CYTC"/>
    <property type="match status" value="1"/>
</dbReference>
<keyword evidence="7" id="KW-0732">Signal</keyword>
<dbReference type="GO" id="GO:0046872">
    <property type="term" value="F:metal ion binding"/>
    <property type="evidence" value="ECO:0007669"/>
    <property type="project" value="UniProtKB-KW"/>
</dbReference>
<dbReference type="OrthoDB" id="8913395at2"/>
<dbReference type="Pfam" id="PF00034">
    <property type="entry name" value="Cytochrom_C"/>
    <property type="match status" value="1"/>
</dbReference>
<dbReference type="PANTHER" id="PTHR37823">
    <property type="entry name" value="CYTOCHROME C-553-LIKE"/>
    <property type="match status" value="1"/>
</dbReference>
<accession>A0A163CEJ2</accession>
<keyword evidence="1" id="KW-0813">Transport</keyword>
<evidence type="ECO:0000313" key="12">
    <source>
        <dbReference type="Proteomes" id="UP000185680"/>
    </source>
</evidence>
<dbReference type="EMBL" id="CP017476">
    <property type="protein sequence ID" value="AOW13374.1"/>
    <property type="molecule type" value="Genomic_DNA"/>
</dbReference>
<evidence type="ECO:0000256" key="3">
    <source>
        <dbReference type="ARBA" id="ARBA00022723"/>
    </source>
</evidence>
<sequence length="142" mass="15379">MKTSTKIGLATLSLALVASAGLAWSQRIQDLPPSAKGIKVPALSPMAVAGQRAYEATCAKCHGAFGSGTDKGPSFLNPVYNPGHHADEAFMRAARNGVRQHHWRFGDMPAQPTVTDQEVQQIVRFVREIQQANGIVFEAHRM</sequence>
<protein>
    <recommendedName>
        <fullName evidence="8">Cytochrome c domain-containing protein</fullName>
    </recommendedName>
</protein>
<dbReference type="GO" id="GO:0020037">
    <property type="term" value="F:heme binding"/>
    <property type="evidence" value="ECO:0007669"/>
    <property type="project" value="InterPro"/>
</dbReference>
<reference evidence="10 11" key="1">
    <citation type="submission" date="2016-02" db="EMBL/GenBank/DDBJ databases">
        <title>Draft genome sequence of Hydrogenophaga sp. LPB0072.</title>
        <authorList>
            <person name="Shin S.-K."/>
            <person name="Yi H."/>
        </authorList>
    </citation>
    <scope>NUCLEOTIDE SEQUENCE [LARGE SCALE GENOMIC DNA]</scope>
    <source>
        <strain evidence="10 11">LPB0072</strain>
    </source>
</reference>
<dbReference type="EMBL" id="LVWD01000013">
    <property type="protein sequence ID" value="OAD41658.1"/>
    <property type="molecule type" value="Genomic_DNA"/>
</dbReference>
<evidence type="ECO:0000313" key="10">
    <source>
        <dbReference type="EMBL" id="OAD41658.1"/>
    </source>
</evidence>
<feature type="domain" description="Cytochrome c" evidence="8">
    <location>
        <begin position="45"/>
        <end position="130"/>
    </location>
</feature>
<dbReference type="PANTHER" id="PTHR37823:SF1">
    <property type="entry name" value="CYTOCHROME C-553-LIKE"/>
    <property type="match status" value="1"/>
</dbReference>
<keyword evidence="4" id="KW-0249">Electron transport</keyword>
<dbReference type="Gene3D" id="1.10.760.10">
    <property type="entry name" value="Cytochrome c-like domain"/>
    <property type="match status" value="1"/>
</dbReference>
<organism evidence="9 12">
    <name type="scientific">Hydrogenophaga crassostreae</name>
    <dbReference type="NCBI Taxonomy" id="1763535"/>
    <lineage>
        <taxon>Bacteria</taxon>
        <taxon>Pseudomonadati</taxon>
        <taxon>Pseudomonadota</taxon>
        <taxon>Betaproteobacteria</taxon>
        <taxon>Burkholderiales</taxon>
        <taxon>Comamonadaceae</taxon>
        <taxon>Hydrogenophaga</taxon>
    </lineage>
</organism>
<keyword evidence="11" id="KW-1185">Reference proteome</keyword>
<feature type="chain" id="PRO_5044549457" description="Cytochrome c domain-containing protein" evidence="7">
    <location>
        <begin position="24"/>
        <end position="142"/>
    </location>
</feature>
<dbReference type="InterPro" id="IPR051811">
    <property type="entry name" value="Cytochrome_c550/c551-like"/>
</dbReference>
<dbReference type="KEGG" id="hyl:LPB072_11430"/>
<evidence type="ECO:0000313" key="9">
    <source>
        <dbReference type="EMBL" id="AOW13374.1"/>
    </source>
</evidence>
<evidence type="ECO:0000256" key="1">
    <source>
        <dbReference type="ARBA" id="ARBA00022448"/>
    </source>
</evidence>
<keyword evidence="5 6" id="KW-0408">Iron</keyword>
<dbReference type="InterPro" id="IPR036909">
    <property type="entry name" value="Cyt_c-like_dom_sf"/>
</dbReference>
<gene>
    <name evidence="9" type="ORF">LPB072_11430</name>
    <name evidence="10" type="ORF">LPB72_10050</name>
</gene>
<feature type="signal peptide" evidence="7">
    <location>
        <begin position="1"/>
        <end position="23"/>
    </location>
</feature>
<dbReference type="SUPFAM" id="SSF46626">
    <property type="entry name" value="Cytochrome c"/>
    <property type="match status" value="1"/>
</dbReference>
<name>A0A163CEJ2_9BURK</name>
<proteinExistence type="predicted"/>
<keyword evidence="3 6" id="KW-0479">Metal-binding</keyword>
<evidence type="ECO:0000256" key="2">
    <source>
        <dbReference type="ARBA" id="ARBA00022617"/>
    </source>
</evidence>
<dbReference type="InterPro" id="IPR009056">
    <property type="entry name" value="Cyt_c-like_dom"/>
</dbReference>
<evidence type="ECO:0000313" key="11">
    <source>
        <dbReference type="Proteomes" id="UP000185657"/>
    </source>
</evidence>
<evidence type="ECO:0000256" key="7">
    <source>
        <dbReference type="SAM" id="SignalP"/>
    </source>
</evidence>
<dbReference type="RefSeq" id="WP_066089691.1">
    <property type="nucleotide sequence ID" value="NZ_CP017476.1"/>
</dbReference>
<dbReference type="STRING" id="1763535.LPB072_11430"/>